<keyword evidence="1" id="KW-0378">Hydrolase</keyword>
<proteinExistence type="inferred from homology"/>
<organism evidence="4 5">
    <name type="scientific">Rachicladosporium monterosium</name>
    <dbReference type="NCBI Taxonomy" id="1507873"/>
    <lineage>
        <taxon>Eukaryota</taxon>
        <taxon>Fungi</taxon>
        <taxon>Dikarya</taxon>
        <taxon>Ascomycota</taxon>
        <taxon>Pezizomycotina</taxon>
        <taxon>Dothideomycetes</taxon>
        <taxon>Dothideomycetidae</taxon>
        <taxon>Cladosporiales</taxon>
        <taxon>Cladosporiaceae</taxon>
        <taxon>Rachicladosporium</taxon>
    </lineage>
</organism>
<dbReference type="EMBL" id="JAVRRR010000102">
    <property type="protein sequence ID" value="KAK5146195.1"/>
    <property type="molecule type" value="Genomic_DNA"/>
</dbReference>
<dbReference type="Proteomes" id="UP001308179">
    <property type="component" value="Unassembled WGS sequence"/>
</dbReference>
<evidence type="ECO:0000256" key="2">
    <source>
        <dbReference type="ARBA" id="ARBA00038115"/>
    </source>
</evidence>
<reference evidence="4 5" key="1">
    <citation type="submission" date="2023-08" db="EMBL/GenBank/DDBJ databases">
        <title>Black Yeasts Isolated from many extreme environments.</title>
        <authorList>
            <person name="Coleine C."/>
            <person name="Stajich J.E."/>
            <person name="Selbmann L."/>
        </authorList>
    </citation>
    <scope>NUCLEOTIDE SEQUENCE [LARGE SCALE GENOMIC DNA]</scope>
    <source>
        <strain evidence="4 5">CCFEE 5386</strain>
    </source>
</reference>
<dbReference type="PANTHER" id="PTHR22946">
    <property type="entry name" value="DIENELACTONE HYDROLASE DOMAIN-CONTAINING PROTEIN-RELATED"/>
    <property type="match status" value="1"/>
</dbReference>
<comment type="caution">
    <text evidence="4">The sequence shown here is derived from an EMBL/GenBank/DDBJ whole genome shotgun (WGS) entry which is preliminary data.</text>
</comment>
<feature type="domain" description="AB hydrolase-1" evidence="3">
    <location>
        <begin position="36"/>
        <end position="186"/>
    </location>
</feature>
<evidence type="ECO:0000313" key="4">
    <source>
        <dbReference type="EMBL" id="KAK5146195.1"/>
    </source>
</evidence>
<gene>
    <name evidence="4" type="ORF">LTR32_002181</name>
</gene>
<sequence length="300" mass="33209">MLEQAADSNQRAVEFLSDGLCIRGTLRVPSGDGPHPLVILGHGFGGLKEWTIPETVDALIEIGIAGLAFDYRNFGDSEGLPREEIAHLGRLQDWQDAITYATTLSEIDPHRIGIWGTSLGGRDVLVVGSIDRRVKAILAQTPLIQWTAQSAARAAGYGDDLERYYLELADDRRNRQLGKEPRYLPFVQATGDEAKEEYVESLSPDEIRNYHDRITLQSFSPSVLTDATSLVPLIAPTPIRFVLADGDFLPGQRQAYSAAGGRKSLVEIEGNHFAPYLRSRRQAIVAAQEWFAEMFMTTPK</sequence>
<dbReference type="InterPro" id="IPR029058">
    <property type="entry name" value="AB_hydrolase_fold"/>
</dbReference>
<evidence type="ECO:0000313" key="5">
    <source>
        <dbReference type="Proteomes" id="UP001308179"/>
    </source>
</evidence>
<evidence type="ECO:0000259" key="3">
    <source>
        <dbReference type="Pfam" id="PF00561"/>
    </source>
</evidence>
<evidence type="ECO:0000256" key="1">
    <source>
        <dbReference type="ARBA" id="ARBA00022801"/>
    </source>
</evidence>
<dbReference type="Gene3D" id="3.40.50.1820">
    <property type="entry name" value="alpha/beta hydrolase"/>
    <property type="match status" value="1"/>
</dbReference>
<dbReference type="Pfam" id="PF00561">
    <property type="entry name" value="Abhydrolase_1"/>
    <property type="match status" value="1"/>
</dbReference>
<dbReference type="PANTHER" id="PTHR22946:SF9">
    <property type="entry name" value="POLYKETIDE TRANSFERASE AF380"/>
    <property type="match status" value="1"/>
</dbReference>
<dbReference type="SUPFAM" id="SSF53474">
    <property type="entry name" value="alpha/beta-Hydrolases"/>
    <property type="match status" value="1"/>
</dbReference>
<keyword evidence="5" id="KW-1185">Reference proteome</keyword>
<comment type="similarity">
    <text evidence="2">Belongs to the AB hydrolase superfamily. FUS2 hydrolase family.</text>
</comment>
<dbReference type="InterPro" id="IPR050261">
    <property type="entry name" value="FrsA_esterase"/>
</dbReference>
<protein>
    <recommendedName>
        <fullName evidence="3">AB hydrolase-1 domain-containing protein</fullName>
    </recommendedName>
</protein>
<accession>A0ABR0LB01</accession>
<name>A0ABR0LB01_9PEZI</name>
<dbReference type="Gene3D" id="1.10.10.800">
    <property type="match status" value="1"/>
</dbReference>
<dbReference type="InterPro" id="IPR000073">
    <property type="entry name" value="AB_hydrolase_1"/>
</dbReference>